<evidence type="ECO:0000256" key="2">
    <source>
        <dbReference type="ARBA" id="ARBA00022490"/>
    </source>
</evidence>
<evidence type="ECO:0000313" key="9">
    <source>
        <dbReference type="Proteomes" id="UP000185494"/>
    </source>
</evidence>
<gene>
    <name evidence="6" type="primary">xseB</name>
    <name evidence="7" type="ORF">RGI145_07280</name>
    <name evidence="8" type="ORF">RQ831_08585</name>
</gene>
<dbReference type="PANTHER" id="PTHR34137:SF1">
    <property type="entry name" value="EXODEOXYRIBONUCLEASE 7 SMALL SUBUNIT"/>
    <property type="match status" value="1"/>
</dbReference>
<dbReference type="GO" id="GO:0006308">
    <property type="term" value="P:DNA catabolic process"/>
    <property type="evidence" value="ECO:0007669"/>
    <property type="project" value="UniProtKB-UniRule"/>
</dbReference>
<evidence type="ECO:0000256" key="4">
    <source>
        <dbReference type="ARBA" id="ARBA00022801"/>
    </source>
</evidence>
<keyword evidence="3 6" id="KW-0540">Nuclease</keyword>
<dbReference type="GO" id="GO:0008855">
    <property type="term" value="F:exodeoxyribonuclease VII activity"/>
    <property type="evidence" value="ECO:0007669"/>
    <property type="project" value="UniProtKB-UniRule"/>
</dbReference>
<protein>
    <recommendedName>
        <fullName evidence="6">Exodeoxyribonuclease 7 small subunit</fullName>
        <ecNumber evidence="6">3.1.11.6</ecNumber>
    </recommendedName>
    <alternativeName>
        <fullName evidence="6">Exodeoxyribonuclease VII small subunit</fullName>
        <shortName evidence="6">Exonuclease VII small subunit</shortName>
    </alternativeName>
</protein>
<reference evidence="8 10" key="2">
    <citation type="journal article" date="2019" name="Microb. Pathog.">
        <title>Comparison of VITEK 2, MALDI-TOF MS, 16S rRNA gene sequencing, and whole-genome sequencing for identification of Roseomonas mucosa.</title>
        <authorList>
            <person name="Rudolph W.W."/>
            <person name="Gunzer F."/>
            <person name="Trauth M."/>
            <person name="Bunk B."/>
            <person name="Bigge R."/>
            <person name="Schrottner P."/>
        </authorList>
    </citation>
    <scope>NUCLEOTIDE SEQUENCE [LARGE SCALE GENOMIC DNA]</scope>
    <source>
        <strain evidence="8 10">DSM 103800</strain>
    </source>
</reference>
<keyword evidence="5 6" id="KW-0269">Exonuclease</keyword>
<dbReference type="NCBIfam" id="NF002139">
    <property type="entry name" value="PRK00977.1-3"/>
    <property type="match status" value="1"/>
</dbReference>
<dbReference type="InterPro" id="IPR037004">
    <property type="entry name" value="Exonuc_VII_ssu_sf"/>
</dbReference>
<dbReference type="Gene3D" id="1.10.287.1040">
    <property type="entry name" value="Exonuclease VII, small subunit"/>
    <property type="match status" value="1"/>
</dbReference>
<comment type="similarity">
    <text evidence="1 6">Belongs to the XseB family.</text>
</comment>
<evidence type="ECO:0000256" key="5">
    <source>
        <dbReference type="ARBA" id="ARBA00022839"/>
    </source>
</evidence>
<evidence type="ECO:0000313" key="8">
    <source>
        <dbReference type="EMBL" id="MDT8331110.1"/>
    </source>
</evidence>
<dbReference type="Pfam" id="PF02609">
    <property type="entry name" value="Exonuc_VII_S"/>
    <property type="match status" value="1"/>
</dbReference>
<dbReference type="KEGG" id="rgi:RGI145_07280"/>
<dbReference type="HAMAP" id="MF_00337">
    <property type="entry name" value="Exonuc_7_S"/>
    <property type="match status" value="1"/>
</dbReference>
<accession>A0A1L7AK60</accession>
<comment type="catalytic activity">
    <reaction evidence="6">
        <text>Exonucleolytic cleavage in either 5'- to 3'- or 3'- to 5'-direction to yield nucleoside 5'-phosphates.</text>
        <dbReference type="EC" id="3.1.11.6"/>
    </reaction>
</comment>
<dbReference type="SUPFAM" id="SSF116842">
    <property type="entry name" value="XseB-like"/>
    <property type="match status" value="1"/>
</dbReference>
<name>A0A1L7AK60_9PROT</name>
<dbReference type="GO" id="GO:0005829">
    <property type="term" value="C:cytosol"/>
    <property type="evidence" value="ECO:0007669"/>
    <property type="project" value="TreeGrafter"/>
</dbReference>
<dbReference type="PANTHER" id="PTHR34137">
    <property type="entry name" value="EXODEOXYRIBONUCLEASE 7 SMALL SUBUNIT"/>
    <property type="match status" value="1"/>
</dbReference>
<dbReference type="STRING" id="257708.RGI145_07280"/>
<dbReference type="NCBIfam" id="TIGR01280">
    <property type="entry name" value="xseB"/>
    <property type="match status" value="1"/>
</dbReference>
<dbReference type="RefSeq" id="WP_075799922.1">
    <property type="nucleotide sequence ID" value="NZ_CP015583.1"/>
</dbReference>
<dbReference type="EMBL" id="JAVVDO010000010">
    <property type="protein sequence ID" value="MDT8331110.1"/>
    <property type="molecule type" value="Genomic_DNA"/>
</dbReference>
<sequence>MNDTSPAVEALSFEEALRELEEIVRSLERGDASLETAIASYTRGTALRAHCERKLNEAEQRVQAIVPGPNGPSLREIEE</sequence>
<dbReference type="InterPro" id="IPR003761">
    <property type="entry name" value="Exonuc_VII_S"/>
</dbReference>
<comment type="subcellular location">
    <subcellularLocation>
        <location evidence="6">Cytoplasm</location>
    </subcellularLocation>
</comment>
<evidence type="ECO:0000313" key="7">
    <source>
        <dbReference type="EMBL" id="APT59185.1"/>
    </source>
</evidence>
<reference evidence="8" key="3">
    <citation type="submission" date="2023-09" db="EMBL/GenBank/DDBJ databases">
        <authorList>
            <person name="Schober I."/>
            <person name="Bunk B."/>
        </authorList>
    </citation>
    <scope>NUCLEOTIDE SEQUENCE</scope>
    <source>
        <strain evidence="8">DSM 103800</strain>
    </source>
</reference>
<reference evidence="7 9" key="1">
    <citation type="submission" date="2016-05" db="EMBL/GenBank/DDBJ databases">
        <title>Complete Genome and Methylome Analysis of Psychrotrophic Bacterial Isolates from Antarctic Lake Untersee.</title>
        <authorList>
            <person name="Fomenkov A."/>
            <person name="Akimov V.N."/>
            <person name="Vasilyeva L.V."/>
            <person name="Andersen D."/>
            <person name="Vincze T."/>
            <person name="Roberts R.J."/>
        </authorList>
    </citation>
    <scope>NUCLEOTIDE SEQUENCE [LARGE SCALE GENOMIC DNA]</scope>
    <source>
        <strain evidence="7 9">U14-5</strain>
    </source>
</reference>
<dbReference type="NCBIfam" id="NF002140">
    <property type="entry name" value="PRK00977.1-4"/>
    <property type="match status" value="1"/>
</dbReference>
<keyword evidence="10" id="KW-1185">Reference proteome</keyword>
<dbReference type="EMBL" id="CP015583">
    <property type="protein sequence ID" value="APT59185.1"/>
    <property type="molecule type" value="Genomic_DNA"/>
</dbReference>
<keyword evidence="4 6" id="KW-0378">Hydrolase</keyword>
<dbReference type="EC" id="3.1.11.6" evidence="6"/>
<dbReference type="Proteomes" id="UP000185494">
    <property type="component" value="Chromosome 1"/>
</dbReference>
<organism evidence="7 9">
    <name type="scientific">Roseomonas gilardii</name>
    <dbReference type="NCBI Taxonomy" id="257708"/>
    <lineage>
        <taxon>Bacteria</taxon>
        <taxon>Pseudomonadati</taxon>
        <taxon>Pseudomonadota</taxon>
        <taxon>Alphaproteobacteria</taxon>
        <taxon>Acetobacterales</taxon>
        <taxon>Roseomonadaceae</taxon>
        <taxon>Roseomonas</taxon>
    </lineage>
</organism>
<keyword evidence="2 6" id="KW-0963">Cytoplasm</keyword>
<evidence type="ECO:0000313" key="10">
    <source>
        <dbReference type="Proteomes" id="UP001258945"/>
    </source>
</evidence>
<dbReference type="GO" id="GO:0009318">
    <property type="term" value="C:exodeoxyribonuclease VII complex"/>
    <property type="evidence" value="ECO:0007669"/>
    <property type="project" value="UniProtKB-UniRule"/>
</dbReference>
<dbReference type="Proteomes" id="UP001258945">
    <property type="component" value="Unassembled WGS sequence"/>
</dbReference>
<dbReference type="eggNOG" id="COG1722">
    <property type="taxonomic scope" value="Bacteria"/>
</dbReference>
<proteinExistence type="inferred from homology"/>
<evidence type="ECO:0000256" key="6">
    <source>
        <dbReference type="HAMAP-Rule" id="MF_00337"/>
    </source>
</evidence>
<dbReference type="AlphaFoldDB" id="A0A1L7AK60"/>
<evidence type="ECO:0000256" key="1">
    <source>
        <dbReference type="ARBA" id="ARBA00009998"/>
    </source>
</evidence>
<dbReference type="PIRSF" id="PIRSF006488">
    <property type="entry name" value="Exonuc_VII_S"/>
    <property type="match status" value="1"/>
</dbReference>
<comment type="function">
    <text evidence="6">Bidirectionally degrades single-stranded DNA into large acid-insoluble oligonucleotides, which are then degraded further into small acid-soluble oligonucleotides.</text>
</comment>
<evidence type="ECO:0000256" key="3">
    <source>
        <dbReference type="ARBA" id="ARBA00022722"/>
    </source>
</evidence>
<comment type="subunit">
    <text evidence="6">Heterooligomer composed of large and small subunits.</text>
</comment>